<dbReference type="RefSeq" id="WP_205278540.1">
    <property type="nucleotide sequence ID" value="NZ_JAFFPU010000016.1"/>
</dbReference>
<sequence length="229" mass="25917">MKIGVHIKNTLFNPKSFFASNASLEALNSNLPYKGFVALLIIITLTLIGTRIIYESFSPPIVKITIPKEYEEKIEQNRRDFPQRNVTTEILFAKISYMLFWLLIPIIAAGIRAVLLLILGDWKGNFFDTLKLNLLTMMPILLLTGLISMSYDLLPVILRSQDTSTFFLQIGISATCFLIAFFWEGKICFQAFKNIYEQNSGRAILTWLAPGILLLNCTSILIILNSWAG</sequence>
<evidence type="ECO:0008006" key="4">
    <source>
        <dbReference type="Google" id="ProtNLM"/>
    </source>
</evidence>
<evidence type="ECO:0000256" key="1">
    <source>
        <dbReference type="SAM" id="Phobius"/>
    </source>
</evidence>
<name>A0ABS2UAV2_9LEPT</name>
<keyword evidence="3" id="KW-1185">Reference proteome</keyword>
<evidence type="ECO:0000313" key="2">
    <source>
        <dbReference type="EMBL" id="MBM9576362.1"/>
    </source>
</evidence>
<feature type="transmembrane region" description="Helical" evidence="1">
    <location>
        <begin position="36"/>
        <end position="54"/>
    </location>
</feature>
<organism evidence="2 3">
    <name type="scientific">Leptospira ainlahdjerensis</name>
    <dbReference type="NCBI Taxonomy" id="2810033"/>
    <lineage>
        <taxon>Bacteria</taxon>
        <taxon>Pseudomonadati</taxon>
        <taxon>Spirochaetota</taxon>
        <taxon>Spirochaetia</taxon>
        <taxon>Leptospirales</taxon>
        <taxon>Leptospiraceae</taxon>
        <taxon>Leptospira</taxon>
    </lineage>
</organism>
<dbReference type="Proteomes" id="UP000724686">
    <property type="component" value="Unassembled WGS sequence"/>
</dbReference>
<proteinExistence type="predicted"/>
<keyword evidence="1" id="KW-0812">Transmembrane</keyword>
<feature type="transmembrane region" description="Helical" evidence="1">
    <location>
        <begin position="166"/>
        <end position="183"/>
    </location>
</feature>
<keyword evidence="1" id="KW-0472">Membrane</keyword>
<gene>
    <name evidence="2" type="ORF">JWG45_04260</name>
</gene>
<protein>
    <recommendedName>
        <fullName evidence="4">Yip1 domain-containing protein</fullName>
    </recommendedName>
</protein>
<evidence type="ECO:0000313" key="3">
    <source>
        <dbReference type="Proteomes" id="UP000724686"/>
    </source>
</evidence>
<feature type="transmembrane region" description="Helical" evidence="1">
    <location>
        <begin position="98"/>
        <end position="120"/>
    </location>
</feature>
<accession>A0ABS2UAV2</accession>
<feature type="transmembrane region" description="Helical" evidence="1">
    <location>
        <begin position="132"/>
        <end position="154"/>
    </location>
</feature>
<comment type="caution">
    <text evidence="2">The sequence shown here is derived from an EMBL/GenBank/DDBJ whole genome shotgun (WGS) entry which is preliminary data.</text>
</comment>
<dbReference type="EMBL" id="JAFFPU010000016">
    <property type="protein sequence ID" value="MBM9576362.1"/>
    <property type="molecule type" value="Genomic_DNA"/>
</dbReference>
<reference evidence="2 3" key="1">
    <citation type="submission" date="2021-02" db="EMBL/GenBank/DDBJ databases">
        <title>Leptospira ainlahdjerensis sp. nov., Leptospira ainazelensis sp. nov., Leptospira abararensis sp. nov. and Leptospira chreensis sp. nov., four new species isolated from water sources in Algeria.</title>
        <authorList>
            <person name="Amara Korba A."/>
            <person name="Kainiu M."/>
            <person name="Vincent A.T."/>
            <person name="Mariet J.-F."/>
            <person name="Veyrier F.J."/>
            <person name="Goarant C."/>
            <person name="Picardeau M."/>
        </authorList>
    </citation>
    <scope>NUCLEOTIDE SEQUENCE [LARGE SCALE GENOMIC DNA]</scope>
    <source>
        <strain evidence="2 3">201903070</strain>
    </source>
</reference>
<feature type="transmembrane region" description="Helical" evidence="1">
    <location>
        <begin position="204"/>
        <end position="228"/>
    </location>
</feature>
<keyword evidence="1" id="KW-1133">Transmembrane helix</keyword>